<keyword evidence="10 14" id="KW-0807">Transducer</keyword>
<feature type="domain" description="G-protein coupled receptors family 1 profile" evidence="17">
    <location>
        <begin position="58"/>
        <end position="326"/>
    </location>
</feature>
<evidence type="ECO:0000256" key="8">
    <source>
        <dbReference type="ARBA" id="ARBA00023170"/>
    </source>
</evidence>
<feature type="transmembrane region" description="Helical" evidence="16">
    <location>
        <begin position="274"/>
        <end position="297"/>
    </location>
</feature>
<feature type="region of interest" description="Disordered" evidence="15">
    <location>
        <begin position="1"/>
        <end position="27"/>
    </location>
</feature>
<dbReference type="GeneTree" id="ENSGT01050000244902"/>
<evidence type="ECO:0000256" key="10">
    <source>
        <dbReference type="ARBA" id="ARBA00023224"/>
    </source>
</evidence>
<evidence type="ECO:0000256" key="12">
    <source>
        <dbReference type="ARBA" id="ARBA00067998"/>
    </source>
</evidence>
<dbReference type="InterPro" id="IPR008365">
    <property type="entry name" value="Prostanoid_rcpt"/>
</dbReference>
<reference evidence="18" key="2">
    <citation type="submission" date="2025-08" db="UniProtKB">
        <authorList>
            <consortium name="Ensembl"/>
        </authorList>
    </citation>
    <scope>IDENTIFICATION</scope>
    <source>
        <strain evidence="18">Glennie</strain>
    </source>
</reference>
<dbReference type="FunCoup" id="F7DAG9">
    <property type="interactions" value="1033"/>
</dbReference>
<keyword evidence="2" id="KW-1003">Cell membrane</keyword>
<sequence length="365" mass="40823">PPPVPGRPSSSSPPPFPTARGCEKQRGVQEANCSELQWLSDDESPAISAAMFAAGVLGNLVALALLSQRWWRGARVGRSSPADRRQPITLFHVLVTGLVVTDLLGTCSISPVVLTSYASNRTLEALAPSRRLCKYFAFAMTFFSLATMLLLFSMALERCLALGHPYFYQRRVTRSRGLLALPAAYGLSLLFGSLLLFDQARYEQYCPGTWCFLAPQDSRILRLYATLLLLLIVSILACNLSFGLSLVRMHRRRHRGLRAGRGRRSSVTQEADHLILLAIMTITFAVCSLPITIYAYMNKTYIKEENWDLRVLRFLSMNSIINPWVFAILRPPVLHLVRSVLCCQISFRTQEDPRNSLPAQSKTAE</sequence>
<evidence type="ECO:0000256" key="4">
    <source>
        <dbReference type="ARBA" id="ARBA00022989"/>
    </source>
</evidence>
<reference evidence="18 19" key="1">
    <citation type="journal article" date="2008" name="Nature">
        <title>Genome analysis of the platypus reveals unique signatures of evolution.</title>
        <authorList>
            <person name="Warren W.C."/>
            <person name="Hillier L.W."/>
            <person name="Marshall Graves J.A."/>
            <person name="Birney E."/>
            <person name="Ponting C.P."/>
            <person name="Grutzner F."/>
            <person name="Belov K."/>
            <person name="Miller W."/>
            <person name="Clarke L."/>
            <person name="Chinwalla A.T."/>
            <person name="Yang S.P."/>
            <person name="Heger A."/>
            <person name="Locke D.P."/>
            <person name="Miethke P."/>
            <person name="Waters P.D."/>
            <person name="Veyrunes F."/>
            <person name="Fulton L."/>
            <person name="Fulton B."/>
            <person name="Graves T."/>
            <person name="Wallis J."/>
            <person name="Puente X.S."/>
            <person name="Lopez-Otin C."/>
            <person name="Ordonez G.R."/>
            <person name="Eichler E.E."/>
            <person name="Chen L."/>
            <person name="Cheng Z."/>
            <person name="Deakin J.E."/>
            <person name="Alsop A."/>
            <person name="Thompson K."/>
            <person name="Kirby P."/>
            <person name="Papenfuss A.T."/>
            <person name="Wakefield M.J."/>
            <person name="Olender T."/>
            <person name="Lancet D."/>
            <person name="Huttley G.A."/>
            <person name="Smit A.F."/>
            <person name="Pask A."/>
            <person name="Temple-Smith P."/>
            <person name="Batzer M.A."/>
            <person name="Walker J.A."/>
            <person name="Konkel M.K."/>
            <person name="Harris R.S."/>
            <person name="Whittington C.M."/>
            <person name="Wong E.S."/>
            <person name="Gemmell N.J."/>
            <person name="Buschiazzo E."/>
            <person name="Vargas Jentzsch I.M."/>
            <person name="Merkel A."/>
            <person name="Schmitz J."/>
            <person name="Zemann A."/>
            <person name="Churakov G."/>
            <person name="Kriegs J.O."/>
            <person name="Brosius J."/>
            <person name="Murchison E.P."/>
            <person name="Sachidanandam R."/>
            <person name="Smith C."/>
            <person name="Hannon G.J."/>
            <person name="Tsend-Ayush E."/>
            <person name="McMillan D."/>
            <person name="Attenborough R."/>
            <person name="Rens W."/>
            <person name="Ferguson-Smith M."/>
            <person name="Lefevre C.M."/>
            <person name="Sharp J.A."/>
            <person name="Nicholas K.R."/>
            <person name="Ray D.A."/>
            <person name="Kube M."/>
            <person name="Reinhardt R."/>
            <person name="Pringle T.H."/>
            <person name="Taylor J."/>
            <person name="Jones R.C."/>
            <person name="Nixon B."/>
            <person name="Dacheux J.L."/>
            <person name="Niwa H."/>
            <person name="Sekita Y."/>
            <person name="Huang X."/>
            <person name="Stark A."/>
            <person name="Kheradpour P."/>
            <person name="Kellis M."/>
            <person name="Flicek P."/>
            <person name="Chen Y."/>
            <person name="Webber C."/>
            <person name="Hardison R."/>
            <person name="Nelson J."/>
            <person name="Hallsworth-Pepin K."/>
            <person name="Delehaunty K."/>
            <person name="Markovic C."/>
            <person name="Minx P."/>
            <person name="Feng Y."/>
            <person name="Kremitzki C."/>
            <person name="Mitreva M."/>
            <person name="Glasscock J."/>
            <person name="Wylie T."/>
            <person name="Wohldmann P."/>
            <person name="Thiru P."/>
            <person name="Nhan M.N."/>
            <person name="Pohl C.S."/>
            <person name="Smith S.M."/>
            <person name="Hou S."/>
            <person name="Nefedov M."/>
            <person name="de Jong P.J."/>
            <person name="Renfree M.B."/>
            <person name="Mardis E.R."/>
            <person name="Wilson R.K."/>
        </authorList>
    </citation>
    <scope>NUCLEOTIDE SEQUENCE [LARGE SCALE GENOMIC DNA]</scope>
    <source>
        <strain evidence="18 19">Glennie</strain>
    </source>
</reference>
<name>F7DAG9_ORNAN</name>
<dbReference type="FunFam" id="1.20.1070.10:FF:000212">
    <property type="entry name" value="Prostaglandin E2 receptor EP2 subtype"/>
    <property type="match status" value="1"/>
</dbReference>
<dbReference type="PRINTS" id="PR00237">
    <property type="entry name" value="GPCRRHODOPSN"/>
</dbReference>
<dbReference type="InterPro" id="IPR000276">
    <property type="entry name" value="GPCR_Rhodpsn"/>
</dbReference>
<feature type="transmembrane region" description="Helical" evidence="16">
    <location>
        <begin position="88"/>
        <end position="115"/>
    </location>
</feature>
<dbReference type="AlphaFoldDB" id="F7DAG9"/>
<gene>
    <name evidence="18" type="primary">PTGER2</name>
</gene>
<dbReference type="GO" id="GO:0004957">
    <property type="term" value="F:prostaglandin E receptor activity"/>
    <property type="evidence" value="ECO:0000318"/>
    <property type="project" value="GO_Central"/>
</dbReference>
<dbReference type="GO" id="GO:0006954">
    <property type="term" value="P:inflammatory response"/>
    <property type="evidence" value="ECO:0000318"/>
    <property type="project" value="GO_Central"/>
</dbReference>
<keyword evidence="4 16" id="KW-1133">Transmembrane helix</keyword>
<evidence type="ECO:0000256" key="9">
    <source>
        <dbReference type="ARBA" id="ARBA00023180"/>
    </source>
</evidence>
<dbReference type="STRING" id="9258.ENSOANP00000021997"/>
<comment type="similarity">
    <text evidence="14">Belongs to the G-protein coupled receptor 1 family.</text>
</comment>
<evidence type="ECO:0000313" key="19">
    <source>
        <dbReference type="Proteomes" id="UP000002279"/>
    </source>
</evidence>
<evidence type="ECO:0000256" key="3">
    <source>
        <dbReference type="ARBA" id="ARBA00022692"/>
    </source>
</evidence>
<protein>
    <recommendedName>
        <fullName evidence="12">Prostaglandin E2 receptor EP2 subtype</fullName>
    </recommendedName>
    <alternativeName>
        <fullName evidence="13">Prostanoid EP2 receptor</fullName>
    </alternativeName>
</protein>
<dbReference type="PANTHER" id="PTHR11866:SF8">
    <property type="entry name" value="PROSTAGLANDIN E2 RECEPTOR EP2 SUBTYPE"/>
    <property type="match status" value="1"/>
</dbReference>
<dbReference type="Proteomes" id="UP000002279">
    <property type="component" value="Chromosome 14"/>
</dbReference>
<evidence type="ECO:0000256" key="13">
    <source>
        <dbReference type="ARBA" id="ARBA00080542"/>
    </source>
</evidence>
<keyword evidence="5 14" id="KW-0297">G-protein coupled receptor</keyword>
<evidence type="ECO:0000256" key="5">
    <source>
        <dbReference type="ARBA" id="ARBA00023040"/>
    </source>
</evidence>
<evidence type="ECO:0000256" key="2">
    <source>
        <dbReference type="ARBA" id="ARBA00022475"/>
    </source>
</evidence>
<feature type="transmembrane region" description="Helical" evidence="16">
    <location>
        <begin position="46"/>
        <end position="67"/>
    </location>
</feature>
<dbReference type="GO" id="GO:0005886">
    <property type="term" value="C:plasma membrane"/>
    <property type="evidence" value="ECO:0000318"/>
    <property type="project" value="GO_Central"/>
</dbReference>
<keyword evidence="8 14" id="KW-0675">Receptor</keyword>
<evidence type="ECO:0000256" key="15">
    <source>
        <dbReference type="SAM" id="MobiDB-lite"/>
    </source>
</evidence>
<dbReference type="InterPro" id="IPR017452">
    <property type="entry name" value="GPCR_Rhodpsn_7TM"/>
</dbReference>
<evidence type="ECO:0000313" key="18">
    <source>
        <dbReference type="Ensembl" id="ENSOANP00000021997.3"/>
    </source>
</evidence>
<keyword evidence="19" id="KW-1185">Reference proteome</keyword>
<dbReference type="PRINTS" id="PR00581">
    <property type="entry name" value="PRSTNOIDEP2R"/>
</dbReference>
<feature type="transmembrane region" description="Helical" evidence="16">
    <location>
        <begin position="177"/>
        <end position="197"/>
    </location>
</feature>
<evidence type="ECO:0000256" key="14">
    <source>
        <dbReference type="RuleBase" id="RU000688"/>
    </source>
</evidence>
<evidence type="ECO:0000256" key="1">
    <source>
        <dbReference type="ARBA" id="ARBA00004651"/>
    </source>
</evidence>
<evidence type="ECO:0000256" key="6">
    <source>
        <dbReference type="ARBA" id="ARBA00023136"/>
    </source>
</evidence>
<accession>F7DAG9</accession>
<keyword evidence="9" id="KW-0325">Glycoprotein</keyword>
<keyword evidence="6 16" id="KW-0472">Membrane</keyword>
<evidence type="ECO:0000256" key="7">
    <source>
        <dbReference type="ARBA" id="ARBA00023157"/>
    </source>
</evidence>
<dbReference type="GO" id="GO:0007204">
    <property type="term" value="P:positive regulation of cytosolic calcium ion concentration"/>
    <property type="evidence" value="ECO:0000318"/>
    <property type="project" value="GO_Central"/>
</dbReference>
<evidence type="ECO:0000259" key="17">
    <source>
        <dbReference type="PROSITE" id="PS50262"/>
    </source>
</evidence>
<feature type="transmembrane region" description="Helical" evidence="16">
    <location>
        <begin position="135"/>
        <end position="156"/>
    </location>
</feature>
<dbReference type="GO" id="GO:0007189">
    <property type="term" value="P:adenylate cyclase-activating G protein-coupled receptor signaling pathway"/>
    <property type="evidence" value="ECO:0000318"/>
    <property type="project" value="GO_Central"/>
</dbReference>
<reference evidence="18" key="3">
    <citation type="submission" date="2025-09" db="UniProtKB">
        <authorList>
            <consortium name="Ensembl"/>
        </authorList>
    </citation>
    <scope>IDENTIFICATION</scope>
    <source>
        <strain evidence="18">Glennie</strain>
    </source>
</reference>
<evidence type="ECO:0000256" key="16">
    <source>
        <dbReference type="SAM" id="Phobius"/>
    </source>
</evidence>
<comment type="function">
    <text evidence="11">Receptor for prostaglandin E2 (PGE2). The activity of this receptor is mediated by G(s) proteins that stimulate adenylate cyclase. The subsequent raise in intracellular cAMP is responsible for the relaxing effect of this receptor on smooth muscle.</text>
</comment>
<dbReference type="OMA" id="CSVSPFV"/>
<feature type="transmembrane region" description="Helical" evidence="16">
    <location>
        <begin position="223"/>
        <end position="247"/>
    </location>
</feature>
<dbReference type="SUPFAM" id="SSF81321">
    <property type="entry name" value="Family A G protein-coupled receptor-like"/>
    <property type="match status" value="1"/>
</dbReference>
<dbReference type="Ensembl" id="ENSOANT00000022001.3">
    <property type="protein sequence ID" value="ENSOANP00000021997.3"/>
    <property type="gene ID" value="ENSOANG00000013955.3"/>
</dbReference>
<keyword evidence="3 14" id="KW-0812">Transmembrane</keyword>
<dbReference type="PROSITE" id="PS00237">
    <property type="entry name" value="G_PROTEIN_RECEP_F1_1"/>
    <property type="match status" value="1"/>
</dbReference>
<dbReference type="PANTHER" id="PTHR11866">
    <property type="entry name" value="G-PROTEIN COUPLED RECEPTOR FAMILY 1 MEMBER"/>
    <property type="match status" value="1"/>
</dbReference>
<dbReference type="eggNOG" id="KOG3656">
    <property type="taxonomic scope" value="Eukaryota"/>
</dbReference>
<organism evidence="18 19">
    <name type="scientific">Ornithorhynchus anatinus</name>
    <name type="common">Duckbill platypus</name>
    <dbReference type="NCBI Taxonomy" id="9258"/>
    <lineage>
        <taxon>Eukaryota</taxon>
        <taxon>Metazoa</taxon>
        <taxon>Chordata</taxon>
        <taxon>Craniata</taxon>
        <taxon>Vertebrata</taxon>
        <taxon>Euteleostomi</taxon>
        <taxon>Mammalia</taxon>
        <taxon>Monotremata</taxon>
        <taxon>Ornithorhynchidae</taxon>
        <taxon>Ornithorhynchus</taxon>
    </lineage>
</organism>
<keyword evidence="7" id="KW-1015">Disulfide bond</keyword>
<dbReference type="GO" id="GO:0071380">
    <property type="term" value="P:cellular response to prostaglandin E stimulus"/>
    <property type="evidence" value="ECO:0000318"/>
    <property type="project" value="GO_Central"/>
</dbReference>
<evidence type="ECO:0000256" key="11">
    <source>
        <dbReference type="ARBA" id="ARBA00055790"/>
    </source>
</evidence>
<dbReference type="Bgee" id="ENSOANG00000013955">
    <property type="expression patterns" value="Expressed in heart and 2 other cell types or tissues"/>
</dbReference>
<dbReference type="InterPro" id="IPR001923">
    <property type="entry name" value="Prostglndn_EP2_rcpt"/>
</dbReference>
<feature type="compositionally biased region" description="Pro residues" evidence="15">
    <location>
        <begin position="1"/>
        <end position="17"/>
    </location>
</feature>
<proteinExistence type="inferred from homology"/>
<dbReference type="HOGENOM" id="CLU_045991_0_2_1"/>
<dbReference type="Pfam" id="PF00001">
    <property type="entry name" value="7tm_1"/>
    <property type="match status" value="1"/>
</dbReference>
<dbReference type="PROSITE" id="PS50262">
    <property type="entry name" value="G_PROTEIN_RECEP_F1_2"/>
    <property type="match status" value="1"/>
</dbReference>
<dbReference type="PRINTS" id="PR01788">
    <property type="entry name" value="PROSTANOIDR"/>
</dbReference>
<dbReference type="InParanoid" id="F7DAG9"/>
<comment type="subcellular location">
    <subcellularLocation>
        <location evidence="1">Cell membrane</location>
        <topology evidence="1">Multi-pass membrane protein</topology>
    </subcellularLocation>
</comment>
<dbReference type="Gene3D" id="1.20.1070.10">
    <property type="entry name" value="Rhodopsin 7-helix transmembrane proteins"/>
    <property type="match status" value="1"/>
</dbReference>